<dbReference type="RefSeq" id="XP_044552360.1">
    <property type="nucleotide sequence ID" value="XM_044695057.1"/>
</dbReference>
<gene>
    <name evidence="2" type="ORF">C9374_000532</name>
</gene>
<dbReference type="AlphaFoldDB" id="A0AA88GXV2"/>
<feature type="transmembrane region" description="Helical" evidence="1">
    <location>
        <begin position="268"/>
        <end position="296"/>
    </location>
</feature>
<proteinExistence type="predicted"/>
<keyword evidence="3" id="KW-1185">Reference proteome</keyword>
<evidence type="ECO:0000313" key="3">
    <source>
        <dbReference type="Proteomes" id="UP000816034"/>
    </source>
</evidence>
<dbReference type="EMBL" id="PYSW02000010">
    <property type="protein sequence ID" value="KAG2388368.1"/>
    <property type="molecule type" value="Genomic_DNA"/>
</dbReference>
<organism evidence="2 3">
    <name type="scientific">Naegleria lovaniensis</name>
    <name type="common">Amoeba</name>
    <dbReference type="NCBI Taxonomy" id="51637"/>
    <lineage>
        <taxon>Eukaryota</taxon>
        <taxon>Discoba</taxon>
        <taxon>Heterolobosea</taxon>
        <taxon>Tetramitia</taxon>
        <taxon>Eutetramitia</taxon>
        <taxon>Vahlkampfiidae</taxon>
        <taxon>Naegleria</taxon>
    </lineage>
</organism>
<keyword evidence="1" id="KW-0472">Membrane</keyword>
<comment type="caution">
    <text evidence="2">The sequence shown here is derived from an EMBL/GenBank/DDBJ whole genome shotgun (WGS) entry which is preliminary data.</text>
</comment>
<sequence>MITRHLILYHLVFFDDEDLSSQWVYYKIANPNRDLRSISGIVEACSGRVNIFFKECVQQCDDSNKWAPNNTNFDRKFVTEPTSYYQHSVGICESDPNSKCSVATIYYLGIIPITESSSIRISVQGFNNEGKVDLITTDNRDISFDVLSRRGTFSTPTYCSSTNEARGCSNELVPTPSYLFCAVLIKSPQKINAASVCGCRLGDNLSITQCISSNMTGLTECTLDKGSFEKLEKEEYFLNVVVEREDVPPLRAFAFNPAAFTYDPTSNVVGVVVGVLFVFIAGSIVMTTVVMAVILYRKKYSSYQAI</sequence>
<evidence type="ECO:0000313" key="2">
    <source>
        <dbReference type="EMBL" id="KAG2388368.1"/>
    </source>
</evidence>
<accession>A0AA88GXV2</accession>
<dbReference type="Proteomes" id="UP000816034">
    <property type="component" value="Unassembled WGS sequence"/>
</dbReference>
<reference evidence="2 3" key="1">
    <citation type="journal article" date="2018" name="BMC Genomics">
        <title>The genome of Naegleria lovaniensis, the basis for a comparative approach to unravel pathogenicity factors of the human pathogenic amoeba N. fowleri.</title>
        <authorList>
            <person name="Liechti N."/>
            <person name="Schurch N."/>
            <person name="Bruggmann R."/>
            <person name="Wittwer M."/>
        </authorList>
    </citation>
    <scope>NUCLEOTIDE SEQUENCE [LARGE SCALE GENOMIC DNA]</scope>
    <source>
        <strain evidence="2 3">ATCC 30569</strain>
    </source>
</reference>
<protein>
    <submittedName>
        <fullName evidence="2">Uncharacterized protein</fullName>
    </submittedName>
</protein>
<dbReference type="GeneID" id="68092994"/>
<name>A0AA88GXV2_NAELO</name>
<evidence type="ECO:0000256" key="1">
    <source>
        <dbReference type="SAM" id="Phobius"/>
    </source>
</evidence>
<keyword evidence="1" id="KW-1133">Transmembrane helix</keyword>
<keyword evidence="1" id="KW-0812">Transmembrane</keyword>